<reference evidence="1" key="1">
    <citation type="submission" date="2020-11" db="EMBL/GenBank/DDBJ databases">
        <authorList>
            <person name="Davenport K.M."/>
            <person name="Bickhart D.M."/>
            <person name="Smith T.P.L."/>
            <person name="Murdoch B.M."/>
            <person name="Rosen B.D."/>
        </authorList>
    </citation>
    <scope>NUCLEOTIDE SEQUENCE [LARGE SCALE GENOMIC DNA]</scope>
    <source>
        <strain evidence="1">OAR_USU_Benz2616</strain>
    </source>
</reference>
<reference evidence="1" key="2">
    <citation type="submission" date="2025-08" db="UniProtKB">
        <authorList>
            <consortium name="Ensembl"/>
        </authorList>
    </citation>
    <scope>IDENTIFICATION</scope>
</reference>
<proteinExistence type="predicted"/>
<dbReference type="Ensembl" id="ENSOART00020041960.1">
    <property type="protein sequence ID" value="ENSOARP00020036248.1"/>
    <property type="gene ID" value="ENSOARG00020038370.1"/>
</dbReference>
<accession>A0AC11CVV0</accession>
<reference evidence="1" key="3">
    <citation type="submission" date="2025-09" db="UniProtKB">
        <authorList>
            <consortium name="Ensembl"/>
        </authorList>
    </citation>
    <scope>IDENTIFICATION</scope>
</reference>
<protein>
    <submittedName>
        <fullName evidence="1">Uncharacterized protein</fullName>
    </submittedName>
</protein>
<evidence type="ECO:0000313" key="1">
    <source>
        <dbReference type="Ensembl" id="ENSOARP00020036248.1"/>
    </source>
</evidence>
<name>A0AC11CVV0_SHEEP</name>
<organism evidence="1">
    <name type="scientific">Ovis aries</name>
    <name type="common">Sheep</name>
    <dbReference type="NCBI Taxonomy" id="9940"/>
    <lineage>
        <taxon>Eukaryota</taxon>
        <taxon>Metazoa</taxon>
        <taxon>Chordata</taxon>
        <taxon>Craniata</taxon>
        <taxon>Vertebrata</taxon>
        <taxon>Euteleostomi</taxon>
        <taxon>Mammalia</taxon>
        <taxon>Eutheria</taxon>
        <taxon>Laurasiatheria</taxon>
        <taxon>Artiodactyla</taxon>
        <taxon>Ruminantia</taxon>
        <taxon>Pecora</taxon>
        <taxon>Bovidae</taxon>
        <taxon>Caprinae</taxon>
        <taxon>Ovis</taxon>
    </lineage>
</organism>
<sequence length="104" mass="11911">MVIHSQLKKIQGASERMGSMYLCLPTSVCKGVSERPRIRRAEILLVNESNSVMTEYARVTFSTVAPMMSCLELYVFIKSIILLLIYYKNKLFDKVLVLCLITMQ</sequence>